<gene>
    <name evidence="3" type="ORF">CHYS00102_LOCUS8982</name>
</gene>
<evidence type="ECO:0000313" key="3">
    <source>
        <dbReference type="EMBL" id="CAD8881794.1"/>
    </source>
</evidence>
<dbReference type="PROSITE" id="PS50975">
    <property type="entry name" value="ATP_GRASP"/>
    <property type="match status" value="1"/>
</dbReference>
<dbReference type="InterPro" id="IPR011761">
    <property type="entry name" value="ATP-grasp"/>
</dbReference>
<dbReference type="EMBL" id="HBFR01012462">
    <property type="protein sequence ID" value="CAD8881794.1"/>
    <property type="molecule type" value="Transcribed_RNA"/>
</dbReference>
<evidence type="ECO:0000259" key="2">
    <source>
        <dbReference type="PROSITE" id="PS50975"/>
    </source>
</evidence>
<protein>
    <recommendedName>
        <fullName evidence="2">ATP-grasp domain-containing protein</fullName>
    </recommendedName>
</protein>
<keyword evidence="1" id="KW-0547">Nucleotide-binding</keyword>
<keyword evidence="1" id="KW-0067">ATP-binding</keyword>
<feature type="domain" description="ATP-grasp" evidence="2">
    <location>
        <begin position="20"/>
        <end position="210"/>
    </location>
</feature>
<dbReference type="SUPFAM" id="SSF56059">
    <property type="entry name" value="Glutathione synthetase ATP-binding domain-like"/>
    <property type="match status" value="1"/>
</dbReference>
<sequence>MAVTPDPDTYAILEDKWRTFEFCRRHAIPTPHTELLDLEGPPPEFPCFLKIASGTSGGRGVWRVQGAQEMRGILRRLPRKKILLTQCPAAGRVIVAQVIYDCGRVTAFFFARSVNPADLAGTAKNFLRPRRHSASAVSHERAELKEDEWQAVTHIIGVLGTASGYHGMLDVEFILGPKVLLLEVNPRFSGAVHASLSHPGFLDAYFDLVHGEAEGNVRNFSRGVEMRARFLSFQPVPFFARNWRQVVHLRDWERDRGMEVGVKVEADGEVDVKYGACGVEGEK</sequence>
<accession>A0A7S1BBZ9</accession>
<name>A0A7S1BBZ9_9STRA</name>
<dbReference type="InterPro" id="IPR003806">
    <property type="entry name" value="ATP-grasp_PylC-type"/>
</dbReference>
<proteinExistence type="predicted"/>
<organism evidence="3">
    <name type="scientific">Corethron hystrix</name>
    <dbReference type="NCBI Taxonomy" id="216773"/>
    <lineage>
        <taxon>Eukaryota</taxon>
        <taxon>Sar</taxon>
        <taxon>Stramenopiles</taxon>
        <taxon>Ochrophyta</taxon>
        <taxon>Bacillariophyta</taxon>
        <taxon>Coscinodiscophyceae</taxon>
        <taxon>Corethrophycidae</taxon>
        <taxon>Corethrales</taxon>
        <taxon>Corethraceae</taxon>
        <taxon>Corethron</taxon>
    </lineage>
</organism>
<dbReference type="GO" id="GO:0005524">
    <property type="term" value="F:ATP binding"/>
    <property type="evidence" value="ECO:0007669"/>
    <property type="project" value="UniProtKB-UniRule"/>
</dbReference>
<evidence type="ECO:0000256" key="1">
    <source>
        <dbReference type="PROSITE-ProRule" id="PRU00409"/>
    </source>
</evidence>
<dbReference type="Pfam" id="PF02655">
    <property type="entry name" value="ATP-grasp_3"/>
    <property type="match status" value="1"/>
</dbReference>
<reference evidence="3" key="1">
    <citation type="submission" date="2021-01" db="EMBL/GenBank/DDBJ databases">
        <authorList>
            <person name="Corre E."/>
            <person name="Pelletier E."/>
            <person name="Niang G."/>
            <person name="Scheremetjew M."/>
            <person name="Finn R."/>
            <person name="Kale V."/>
            <person name="Holt S."/>
            <person name="Cochrane G."/>
            <person name="Meng A."/>
            <person name="Brown T."/>
            <person name="Cohen L."/>
        </authorList>
    </citation>
    <scope>NUCLEOTIDE SEQUENCE</scope>
    <source>
        <strain evidence="3">308</strain>
    </source>
</reference>
<dbReference type="GO" id="GO:0046872">
    <property type="term" value="F:metal ion binding"/>
    <property type="evidence" value="ECO:0007669"/>
    <property type="project" value="InterPro"/>
</dbReference>
<dbReference type="Gene3D" id="3.30.470.20">
    <property type="entry name" value="ATP-grasp fold, B domain"/>
    <property type="match status" value="1"/>
</dbReference>
<dbReference type="AlphaFoldDB" id="A0A7S1BBZ9"/>